<proteinExistence type="predicted"/>
<evidence type="ECO:0000313" key="1">
    <source>
        <dbReference type="EMBL" id="TKS67563.1"/>
    </source>
</evidence>
<evidence type="ECO:0000313" key="2">
    <source>
        <dbReference type="Proteomes" id="UP000298787"/>
    </source>
</evidence>
<dbReference type="Proteomes" id="UP000298787">
    <property type="component" value="Chromosome 2"/>
</dbReference>
<dbReference type="STRING" id="240159.A0A4U5U0N6"/>
<reference evidence="1 2" key="1">
    <citation type="submission" date="2019-01" db="EMBL/GenBank/DDBJ databases">
        <title>Genome Assembly of Collichthys lucidus.</title>
        <authorList>
            <person name="Cai M."/>
            <person name="Xiao S."/>
        </authorList>
    </citation>
    <scope>NUCLEOTIDE SEQUENCE [LARGE SCALE GENOMIC DNA]</scope>
    <source>
        <strain evidence="1">JT15FE1705JMU</strain>
        <tissue evidence="1">Muscle</tissue>
    </source>
</reference>
<keyword evidence="2" id="KW-1185">Reference proteome</keyword>
<name>A0A4U5U0N6_COLLU</name>
<dbReference type="AlphaFoldDB" id="A0A4U5U0N6"/>
<sequence>MGAAGGVNVALFMSGRRCQCSTVLKELFEATLKRPLIGSRQKTWLQTRHCCFSTASVDASTQLKVLHAASRRPGLRAAPFAAAPAASHRSYCVKTEDAVELEEQLKKDGVKQQ</sequence>
<organism evidence="1 2">
    <name type="scientific">Collichthys lucidus</name>
    <name type="common">Big head croaker</name>
    <name type="synonym">Sciaena lucida</name>
    <dbReference type="NCBI Taxonomy" id="240159"/>
    <lineage>
        <taxon>Eukaryota</taxon>
        <taxon>Metazoa</taxon>
        <taxon>Chordata</taxon>
        <taxon>Craniata</taxon>
        <taxon>Vertebrata</taxon>
        <taxon>Euteleostomi</taxon>
        <taxon>Actinopterygii</taxon>
        <taxon>Neopterygii</taxon>
        <taxon>Teleostei</taxon>
        <taxon>Neoteleostei</taxon>
        <taxon>Acanthomorphata</taxon>
        <taxon>Eupercaria</taxon>
        <taxon>Sciaenidae</taxon>
        <taxon>Collichthys</taxon>
    </lineage>
</organism>
<accession>A0A4U5U0N6</accession>
<protein>
    <submittedName>
        <fullName evidence="1">Uncharacterized protein</fullName>
    </submittedName>
</protein>
<dbReference type="EMBL" id="CM014079">
    <property type="protein sequence ID" value="TKS67563.1"/>
    <property type="molecule type" value="Genomic_DNA"/>
</dbReference>
<gene>
    <name evidence="1" type="ORF">D9C73_001113</name>
</gene>